<name>A0AAV7PW96_PLEWA</name>
<evidence type="ECO:0000313" key="2">
    <source>
        <dbReference type="Proteomes" id="UP001066276"/>
    </source>
</evidence>
<evidence type="ECO:0000313" key="1">
    <source>
        <dbReference type="EMBL" id="KAJ1130728.1"/>
    </source>
</evidence>
<accession>A0AAV7PW96</accession>
<protein>
    <submittedName>
        <fullName evidence="1">Uncharacterized protein</fullName>
    </submittedName>
</protein>
<gene>
    <name evidence="1" type="ORF">NDU88_009078</name>
</gene>
<sequence length="132" mass="13906">MYFTYSTEVGTSTRAGRLKGRLDPGCNWSIDSDNSETWAWVGLRLTPKLSTAGGQLFTGGSSRAGAGDGGRVALHEQEPEMAGGRLYLSWSQSRGSGEAETWACVNPRVAARGSLPAGLGTRLISWSGDLGP</sequence>
<keyword evidence="2" id="KW-1185">Reference proteome</keyword>
<reference evidence="1" key="1">
    <citation type="journal article" date="2022" name="bioRxiv">
        <title>Sequencing and chromosome-scale assembly of the giantPleurodeles waltlgenome.</title>
        <authorList>
            <person name="Brown T."/>
            <person name="Elewa A."/>
            <person name="Iarovenko S."/>
            <person name="Subramanian E."/>
            <person name="Araus A.J."/>
            <person name="Petzold A."/>
            <person name="Susuki M."/>
            <person name="Suzuki K.-i.T."/>
            <person name="Hayashi T."/>
            <person name="Toyoda A."/>
            <person name="Oliveira C."/>
            <person name="Osipova E."/>
            <person name="Leigh N.D."/>
            <person name="Simon A."/>
            <person name="Yun M.H."/>
        </authorList>
    </citation>
    <scope>NUCLEOTIDE SEQUENCE</scope>
    <source>
        <strain evidence="1">20211129_DDA</strain>
        <tissue evidence="1">Liver</tissue>
    </source>
</reference>
<dbReference type="AlphaFoldDB" id="A0AAV7PW96"/>
<dbReference type="EMBL" id="JANPWB010000011">
    <property type="protein sequence ID" value="KAJ1130728.1"/>
    <property type="molecule type" value="Genomic_DNA"/>
</dbReference>
<organism evidence="1 2">
    <name type="scientific">Pleurodeles waltl</name>
    <name type="common">Iberian ribbed newt</name>
    <dbReference type="NCBI Taxonomy" id="8319"/>
    <lineage>
        <taxon>Eukaryota</taxon>
        <taxon>Metazoa</taxon>
        <taxon>Chordata</taxon>
        <taxon>Craniata</taxon>
        <taxon>Vertebrata</taxon>
        <taxon>Euteleostomi</taxon>
        <taxon>Amphibia</taxon>
        <taxon>Batrachia</taxon>
        <taxon>Caudata</taxon>
        <taxon>Salamandroidea</taxon>
        <taxon>Salamandridae</taxon>
        <taxon>Pleurodelinae</taxon>
        <taxon>Pleurodeles</taxon>
    </lineage>
</organism>
<dbReference type="Proteomes" id="UP001066276">
    <property type="component" value="Chromosome 7"/>
</dbReference>
<comment type="caution">
    <text evidence="1">The sequence shown here is derived from an EMBL/GenBank/DDBJ whole genome shotgun (WGS) entry which is preliminary data.</text>
</comment>
<proteinExistence type="predicted"/>